<comment type="caution">
    <text evidence="3">The sequence shown here is derived from an EMBL/GenBank/DDBJ whole genome shotgun (WGS) entry which is preliminary data.</text>
</comment>
<dbReference type="Pfam" id="PF00293">
    <property type="entry name" value="NUDIX"/>
    <property type="match status" value="1"/>
</dbReference>
<dbReference type="CDD" id="cd02883">
    <property type="entry name" value="NUDIX_Hydrolase"/>
    <property type="match status" value="1"/>
</dbReference>
<accession>A0ABW3DK67</accession>
<dbReference type="InterPro" id="IPR013324">
    <property type="entry name" value="RNA_pol_sigma_r3/r4-like"/>
</dbReference>
<reference evidence="4" key="1">
    <citation type="journal article" date="2019" name="Int. J. Syst. Evol. Microbiol.">
        <title>The Global Catalogue of Microorganisms (GCM) 10K type strain sequencing project: providing services to taxonomists for standard genome sequencing and annotation.</title>
        <authorList>
            <consortium name="The Broad Institute Genomics Platform"/>
            <consortium name="The Broad Institute Genome Sequencing Center for Infectious Disease"/>
            <person name="Wu L."/>
            <person name="Ma J."/>
        </authorList>
    </citation>
    <scope>NUCLEOTIDE SEQUENCE [LARGE SCALE GENOMIC DNA]</scope>
    <source>
        <strain evidence="4">CCUG 62974</strain>
    </source>
</reference>
<proteinExistence type="inferred from homology"/>
<keyword evidence="3" id="KW-0378">Hydrolase</keyword>
<dbReference type="Proteomes" id="UP001597024">
    <property type="component" value="Unassembled WGS sequence"/>
</dbReference>
<dbReference type="Gene3D" id="3.90.79.10">
    <property type="entry name" value="Nucleoside Triphosphate Pyrophosphohydrolase"/>
    <property type="match status" value="1"/>
</dbReference>
<dbReference type="EMBL" id="JBHTHX010000035">
    <property type="protein sequence ID" value="MFD0883412.1"/>
    <property type="molecule type" value="Genomic_DNA"/>
</dbReference>
<dbReference type="SUPFAM" id="SSF55811">
    <property type="entry name" value="Nudix"/>
    <property type="match status" value="1"/>
</dbReference>
<evidence type="ECO:0000256" key="1">
    <source>
        <dbReference type="ARBA" id="ARBA00005582"/>
    </source>
</evidence>
<dbReference type="PANTHER" id="PTHR43736">
    <property type="entry name" value="ADP-RIBOSE PYROPHOSPHATASE"/>
    <property type="match status" value="1"/>
</dbReference>
<dbReference type="InterPro" id="IPR000086">
    <property type="entry name" value="NUDIX_hydrolase_dom"/>
</dbReference>
<organism evidence="3 4">
    <name type="scientific">Streptosporangium algeriense</name>
    <dbReference type="NCBI Taxonomy" id="1682748"/>
    <lineage>
        <taxon>Bacteria</taxon>
        <taxon>Bacillati</taxon>
        <taxon>Actinomycetota</taxon>
        <taxon>Actinomycetes</taxon>
        <taxon>Streptosporangiales</taxon>
        <taxon>Streptosporangiaceae</taxon>
        <taxon>Streptosporangium</taxon>
    </lineage>
</organism>
<name>A0ABW3DK67_9ACTN</name>
<dbReference type="PANTHER" id="PTHR43736:SF1">
    <property type="entry name" value="DIHYDRONEOPTERIN TRIPHOSPHATE DIPHOSPHATASE"/>
    <property type="match status" value="1"/>
</dbReference>
<evidence type="ECO:0000259" key="2">
    <source>
        <dbReference type="PROSITE" id="PS51462"/>
    </source>
</evidence>
<feature type="domain" description="Nudix hydrolase" evidence="2">
    <location>
        <begin position="154"/>
        <end position="291"/>
    </location>
</feature>
<evidence type="ECO:0000313" key="3">
    <source>
        <dbReference type="EMBL" id="MFD0883412.1"/>
    </source>
</evidence>
<keyword evidence="4" id="KW-1185">Reference proteome</keyword>
<dbReference type="GO" id="GO:0016787">
    <property type="term" value="F:hydrolase activity"/>
    <property type="evidence" value="ECO:0007669"/>
    <property type="project" value="UniProtKB-KW"/>
</dbReference>
<dbReference type="InterPro" id="IPR015797">
    <property type="entry name" value="NUDIX_hydrolase-like_dom_sf"/>
</dbReference>
<comment type="similarity">
    <text evidence="1">Belongs to the Nudix hydrolase family.</text>
</comment>
<gene>
    <name evidence="3" type="ORF">ACFQ08_02410</name>
</gene>
<sequence length="330" mass="35928">MDRTQYDHITHRDASSDLVLHLDAIETALLGADALNLGADVHTALRALAEIRAGRWDVVEPDPELDEGFPGARQRARMEETAHGLRDLLERLEALQAVTIRSWRARGASYGAIGQALNVSRSTAQDRVKALSATTPLPGEHWVRGTATPAPAVCDHVSVGVIVQEAGHDLLIRRAKYPYGWAPVAGHLDQHGDPEAAARQEMTEETGLTVRSLLHVTGGWRPNRCRRLIRGGRPAGHHWTIYSAEVDGELSPSAKAAMGAGWFSPAELQALAERTIAYAKGEIPEIEWLTTPGLEPVWLHWLNQARHISVSGPDLQLAETIAARPPTSPV</sequence>
<evidence type="ECO:0000313" key="4">
    <source>
        <dbReference type="Proteomes" id="UP001597024"/>
    </source>
</evidence>
<dbReference type="SUPFAM" id="SSF88659">
    <property type="entry name" value="Sigma3 and sigma4 domains of RNA polymerase sigma factors"/>
    <property type="match status" value="1"/>
</dbReference>
<protein>
    <submittedName>
        <fullName evidence="3">NUDIX hydrolase</fullName>
    </submittedName>
</protein>
<dbReference type="PROSITE" id="PS51462">
    <property type="entry name" value="NUDIX"/>
    <property type="match status" value="1"/>
</dbReference>